<dbReference type="HAMAP" id="MF_00171">
    <property type="entry name" value="TruA"/>
    <property type="match status" value="1"/>
</dbReference>
<dbReference type="GO" id="GO:0009982">
    <property type="term" value="F:pseudouridine synthase activity"/>
    <property type="evidence" value="ECO:0007669"/>
    <property type="project" value="InterPro"/>
</dbReference>
<dbReference type="GO" id="GO:1990481">
    <property type="term" value="P:mRNA pseudouridine synthesis"/>
    <property type="evidence" value="ECO:0007669"/>
    <property type="project" value="TreeGrafter"/>
</dbReference>
<proteinExistence type="inferred from homology"/>
<dbReference type="GO" id="GO:0005737">
    <property type="term" value="C:cytoplasm"/>
    <property type="evidence" value="ECO:0007669"/>
    <property type="project" value="TreeGrafter"/>
</dbReference>
<feature type="region of interest" description="Disordered" evidence="4">
    <location>
        <begin position="604"/>
        <end position="624"/>
    </location>
</feature>
<dbReference type="Gene3D" id="3.30.70.660">
    <property type="entry name" value="Pseudouridine synthase I, catalytic domain, C-terminal subdomain"/>
    <property type="match status" value="1"/>
</dbReference>
<evidence type="ECO:0000256" key="4">
    <source>
        <dbReference type="SAM" id="MobiDB-lite"/>
    </source>
</evidence>
<evidence type="ECO:0000256" key="1">
    <source>
        <dbReference type="ARBA" id="ARBA00009375"/>
    </source>
</evidence>
<reference evidence="6" key="1">
    <citation type="submission" date="2020-02" db="EMBL/GenBank/DDBJ databases">
        <authorList>
            <person name="Palmer J.M."/>
        </authorList>
    </citation>
    <scope>NUCLEOTIDE SEQUENCE</scope>
    <source>
        <strain evidence="6">EPUS1.4</strain>
        <tissue evidence="6">Thallus</tissue>
    </source>
</reference>
<evidence type="ECO:0000256" key="2">
    <source>
        <dbReference type="ARBA" id="ARBA00022694"/>
    </source>
</evidence>
<dbReference type="AlphaFoldDB" id="A0A8H7AB56"/>
<comment type="caution">
    <text evidence="6">The sequence shown here is derived from an EMBL/GenBank/DDBJ whole genome shotgun (WGS) entry which is preliminary data.</text>
</comment>
<keyword evidence="2" id="KW-0819">tRNA processing</keyword>
<comment type="similarity">
    <text evidence="1">Belongs to the tRNA pseudouridine synthase TruA family.</text>
</comment>
<keyword evidence="3" id="KW-0413">Isomerase</keyword>
<dbReference type="GO" id="GO:0003723">
    <property type="term" value="F:RNA binding"/>
    <property type="evidence" value="ECO:0007669"/>
    <property type="project" value="InterPro"/>
</dbReference>
<dbReference type="Proteomes" id="UP000606974">
    <property type="component" value="Unassembled WGS sequence"/>
</dbReference>
<accession>A0A8H7AB56</accession>
<dbReference type="GO" id="GO:0005634">
    <property type="term" value="C:nucleus"/>
    <property type="evidence" value="ECO:0007669"/>
    <property type="project" value="TreeGrafter"/>
</dbReference>
<feature type="domain" description="Pseudouridine synthase I TruA alpha/beta" evidence="5">
    <location>
        <begin position="343"/>
        <end position="482"/>
    </location>
</feature>
<dbReference type="Gene3D" id="3.30.70.580">
    <property type="entry name" value="Pseudouridine synthase I, catalytic domain, N-terminal subdomain"/>
    <property type="match status" value="1"/>
</dbReference>
<evidence type="ECO:0000259" key="5">
    <source>
        <dbReference type="Pfam" id="PF01416"/>
    </source>
</evidence>
<dbReference type="EMBL" id="JAACFV010000098">
    <property type="protein sequence ID" value="KAF7505923.1"/>
    <property type="molecule type" value="Genomic_DNA"/>
</dbReference>
<gene>
    <name evidence="6" type="ORF">GJ744_012458</name>
</gene>
<dbReference type="InterPro" id="IPR020097">
    <property type="entry name" value="PsdUridine_synth_TruA_a/b_dom"/>
</dbReference>
<dbReference type="PANTHER" id="PTHR11142:SF5">
    <property type="entry name" value="TRNA PSEUDOURIDINE(38_39) SYNTHASE"/>
    <property type="match status" value="1"/>
</dbReference>
<dbReference type="Pfam" id="PF01416">
    <property type="entry name" value="PseudoU_synth_1"/>
    <property type="match status" value="1"/>
</dbReference>
<sequence length="624" mass="70448">MRPSLPRTPVQLFLVFGDLKGALTSPELCLRQRSNCYSTTCAVRSPRSAMSAQKTTDYTSWTTTDLIARVGDLERQLRQQNVQILARSTSPKRRRIRSQRANVFDATKYSTRHIALKIAYLGQKYNGYEHANNNITPLPTIEEVLWKALRKARLISPTSDEGTEVVWSYAERSRRPLNINWDGCQYSKGGRTDKGVSAFGQVIGIRVRSNRPMIQRPRAASTRVEIDDETVNSDLVASSELPAIGVDDLGHDVKPSFDPIKDELPYISILNSLLPSDIRVLAWCPEPPDDFDARFSCGERQYKYFFTNPAFLPTPGPIGLKDASGRETDLREGWLDVDAMRTAAKKLIGLHDFRNFCRVDASKQLTTFERRITHVEVEEVKQQSGPVAFFEQQQLAKHTHPTHPKSGALPTSGPKVYSFTVHGSAFLWHQVRHMVAVLFLVGQRLESPSLVDELLDIENNRSRPTYDMASDAPLVLWDCIFPIDKAQSHDDGLEWIYAGDARNLEGLTTKGDGKFGLGGIVDEVWSNWRKHKIDETLASVLLDLVVDQGDQSAFQRGGFRDPETRTYRSQKLFDGSETARMAGKYVPVMEKPKMETIDIQNARYRTGKGSRQDTRRAQELNNDD</sequence>
<dbReference type="NCBIfam" id="TIGR00071">
    <property type="entry name" value="hisT_truA"/>
    <property type="match status" value="1"/>
</dbReference>
<organism evidence="6 7">
    <name type="scientific">Endocarpon pusillum</name>
    <dbReference type="NCBI Taxonomy" id="364733"/>
    <lineage>
        <taxon>Eukaryota</taxon>
        <taxon>Fungi</taxon>
        <taxon>Dikarya</taxon>
        <taxon>Ascomycota</taxon>
        <taxon>Pezizomycotina</taxon>
        <taxon>Eurotiomycetes</taxon>
        <taxon>Chaetothyriomycetidae</taxon>
        <taxon>Verrucariales</taxon>
        <taxon>Verrucariaceae</taxon>
        <taxon>Endocarpon</taxon>
    </lineage>
</organism>
<evidence type="ECO:0000313" key="7">
    <source>
        <dbReference type="Proteomes" id="UP000606974"/>
    </source>
</evidence>
<dbReference type="PANTHER" id="PTHR11142">
    <property type="entry name" value="PSEUDOURIDYLATE SYNTHASE"/>
    <property type="match status" value="1"/>
</dbReference>
<evidence type="ECO:0000256" key="3">
    <source>
        <dbReference type="ARBA" id="ARBA00023235"/>
    </source>
</evidence>
<keyword evidence="7" id="KW-1185">Reference proteome</keyword>
<dbReference type="InterPro" id="IPR020094">
    <property type="entry name" value="TruA/RsuA/RluB/E/F_N"/>
</dbReference>
<protein>
    <recommendedName>
        <fullName evidence="5">Pseudouridine synthase I TruA alpha/beta domain-containing protein</fullName>
    </recommendedName>
</protein>
<name>A0A8H7AB56_9EURO</name>
<dbReference type="InterPro" id="IPR020095">
    <property type="entry name" value="PsdUridine_synth_TruA_C"/>
</dbReference>
<dbReference type="GO" id="GO:0031119">
    <property type="term" value="P:tRNA pseudouridine synthesis"/>
    <property type="evidence" value="ECO:0007669"/>
    <property type="project" value="TreeGrafter"/>
</dbReference>
<evidence type="ECO:0000313" key="6">
    <source>
        <dbReference type="EMBL" id="KAF7505923.1"/>
    </source>
</evidence>
<dbReference type="InterPro" id="IPR020103">
    <property type="entry name" value="PsdUridine_synth_cat_dom_sf"/>
</dbReference>
<dbReference type="InterPro" id="IPR001406">
    <property type="entry name" value="PsdUridine_synth_TruA"/>
</dbReference>
<dbReference type="SUPFAM" id="SSF55120">
    <property type="entry name" value="Pseudouridine synthase"/>
    <property type="match status" value="1"/>
</dbReference>
<dbReference type="OrthoDB" id="25767at2759"/>